<name>A0A644V0H6_9ZZZZ</name>
<gene>
    <name evidence="1" type="ORF">SDC9_30803</name>
</gene>
<dbReference type="Pfam" id="PF09719">
    <property type="entry name" value="C_GCAxxG_C_C"/>
    <property type="match status" value="1"/>
</dbReference>
<dbReference type="InterPro" id="IPR010181">
    <property type="entry name" value="CGCAxxGCC_motif"/>
</dbReference>
<evidence type="ECO:0000313" key="1">
    <source>
        <dbReference type="EMBL" id="MPL84838.1"/>
    </source>
</evidence>
<organism evidence="1">
    <name type="scientific">bioreactor metagenome</name>
    <dbReference type="NCBI Taxonomy" id="1076179"/>
    <lineage>
        <taxon>unclassified sequences</taxon>
        <taxon>metagenomes</taxon>
        <taxon>ecological metagenomes</taxon>
    </lineage>
</organism>
<evidence type="ECO:0008006" key="2">
    <source>
        <dbReference type="Google" id="ProtNLM"/>
    </source>
</evidence>
<dbReference type="AlphaFoldDB" id="A0A644V0H6"/>
<sequence>MYRSREAVATFESGFNCAQSILFPFGRQFFRGDVSAFRLASAFGGGIASRGEICGAVSGSLMVIGLHFGYSPADEVSAKAEVRQISNEFLQAFEQRFGDLHCCKLLQHDLSTAEGREEAKLSGAFQSVCPALIEGAATILEEILLKYSAATRQRITGPG</sequence>
<accession>A0A644V0H6</accession>
<dbReference type="EMBL" id="VSSQ01000195">
    <property type="protein sequence ID" value="MPL84838.1"/>
    <property type="molecule type" value="Genomic_DNA"/>
</dbReference>
<dbReference type="NCBIfam" id="TIGR01909">
    <property type="entry name" value="C_GCAxxG_C_C"/>
    <property type="match status" value="1"/>
</dbReference>
<reference evidence="1" key="1">
    <citation type="submission" date="2019-08" db="EMBL/GenBank/DDBJ databases">
        <authorList>
            <person name="Kucharzyk K."/>
            <person name="Murdoch R.W."/>
            <person name="Higgins S."/>
            <person name="Loffler F."/>
        </authorList>
    </citation>
    <scope>NUCLEOTIDE SEQUENCE</scope>
</reference>
<comment type="caution">
    <text evidence="1">The sequence shown here is derived from an EMBL/GenBank/DDBJ whole genome shotgun (WGS) entry which is preliminary data.</text>
</comment>
<proteinExistence type="predicted"/>
<protein>
    <recommendedName>
        <fullName evidence="2">C_GCAxxG_C_C family protein</fullName>
    </recommendedName>
</protein>